<keyword evidence="6" id="KW-1185">Reference proteome</keyword>
<dbReference type="PANTHER" id="PTHR43436">
    <property type="entry name" value="ARAC-FAMILY TRANSCRIPTIONAL REGULATOR"/>
    <property type="match status" value="1"/>
</dbReference>
<dbReference type="RefSeq" id="WP_306887384.1">
    <property type="nucleotide sequence ID" value="NZ_JAUSUL010000005.1"/>
</dbReference>
<accession>A0AAE3VSN7</accession>
<evidence type="ECO:0000256" key="2">
    <source>
        <dbReference type="ARBA" id="ARBA00023125"/>
    </source>
</evidence>
<dbReference type="Gene3D" id="1.10.10.60">
    <property type="entry name" value="Homeodomain-like"/>
    <property type="match status" value="2"/>
</dbReference>
<gene>
    <name evidence="5" type="ORF">J2S73_003949</name>
</gene>
<sequence>MGSLEEISELIGRYCAEGRCDTDIPRLALVQSSIRTSPVSSVYHPLVCVVAQGAKRVVVGDRIVEYRAGDYVVVSVDLPVSGEICEASADKPYRALVLRLEPAMLAELLIGLGDEGGASEALALGTSRLTDEIAEPVARLLRLLDRPADIPVLAPLLERELIYRLLQGEQGHALRQIALAESRASQIARVIEHIKRTYDQSLSIPRLAEIAGMSGSSFHRHFKAITAMTPLQYQKRIRLHEARRLLLGGQVEAARAGFAVGYESPSQFSREYARMFGAPPGRDASRLRTLALSDPRRAGEVLEA</sequence>
<dbReference type="GO" id="GO:0003700">
    <property type="term" value="F:DNA-binding transcription factor activity"/>
    <property type="evidence" value="ECO:0007669"/>
    <property type="project" value="InterPro"/>
</dbReference>
<dbReference type="PROSITE" id="PS01124">
    <property type="entry name" value="HTH_ARAC_FAMILY_2"/>
    <property type="match status" value="1"/>
</dbReference>
<dbReference type="AlphaFoldDB" id="A0AAE3VSN7"/>
<evidence type="ECO:0000259" key="4">
    <source>
        <dbReference type="PROSITE" id="PS01124"/>
    </source>
</evidence>
<protein>
    <submittedName>
        <fullName evidence="5">AraC-like DNA-binding protein</fullName>
    </submittedName>
</protein>
<name>A0AAE3VSN7_9HYPH</name>
<dbReference type="SMART" id="SM00342">
    <property type="entry name" value="HTH_ARAC"/>
    <property type="match status" value="1"/>
</dbReference>
<dbReference type="SUPFAM" id="SSF51215">
    <property type="entry name" value="Regulatory protein AraC"/>
    <property type="match status" value="1"/>
</dbReference>
<organism evidence="5 6">
    <name type="scientific">Amorphus orientalis</name>
    <dbReference type="NCBI Taxonomy" id="649198"/>
    <lineage>
        <taxon>Bacteria</taxon>
        <taxon>Pseudomonadati</taxon>
        <taxon>Pseudomonadota</taxon>
        <taxon>Alphaproteobacteria</taxon>
        <taxon>Hyphomicrobiales</taxon>
        <taxon>Amorphaceae</taxon>
        <taxon>Amorphus</taxon>
    </lineage>
</organism>
<feature type="domain" description="HTH araC/xylS-type" evidence="4">
    <location>
        <begin position="188"/>
        <end position="286"/>
    </location>
</feature>
<dbReference type="GO" id="GO:0043565">
    <property type="term" value="F:sequence-specific DNA binding"/>
    <property type="evidence" value="ECO:0007669"/>
    <property type="project" value="InterPro"/>
</dbReference>
<dbReference type="Proteomes" id="UP001229244">
    <property type="component" value="Unassembled WGS sequence"/>
</dbReference>
<evidence type="ECO:0000313" key="5">
    <source>
        <dbReference type="EMBL" id="MDQ0317465.1"/>
    </source>
</evidence>
<evidence type="ECO:0000256" key="1">
    <source>
        <dbReference type="ARBA" id="ARBA00023015"/>
    </source>
</evidence>
<keyword evidence="2 5" id="KW-0238">DNA-binding</keyword>
<dbReference type="Pfam" id="PF12833">
    <property type="entry name" value="HTH_18"/>
    <property type="match status" value="1"/>
</dbReference>
<evidence type="ECO:0000313" key="6">
    <source>
        <dbReference type="Proteomes" id="UP001229244"/>
    </source>
</evidence>
<dbReference type="InterPro" id="IPR009594">
    <property type="entry name" value="Tscrpt_reg_HTH_AraC_N"/>
</dbReference>
<keyword evidence="1" id="KW-0805">Transcription regulation</keyword>
<dbReference type="InterPro" id="IPR009057">
    <property type="entry name" value="Homeodomain-like_sf"/>
</dbReference>
<proteinExistence type="predicted"/>
<comment type="caution">
    <text evidence="5">The sequence shown here is derived from an EMBL/GenBank/DDBJ whole genome shotgun (WGS) entry which is preliminary data.</text>
</comment>
<keyword evidence="3" id="KW-0804">Transcription</keyword>
<dbReference type="InterPro" id="IPR037923">
    <property type="entry name" value="HTH-like"/>
</dbReference>
<dbReference type="Pfam" id="PF06719">
    <property type="entry name" value="AraC_N"/>
    <property type="match status" value="1"/>
</dbReference>
<dbReference type="SUPFAM" id="SSF46689">
    <property type="entry name" value="Homeodomain-like"/>
    <property type="match status" value="2"/>
</dbReference>
<dbReference type="InterPro" id="IPR018060">
    <property type="entry name" value="HTH_AraC"/>
</dbReference>
<evidence type="ECO:0000256" key="3">
    <source>
        <dbReference type="ARBA" id="ARBA00023163"/>
    </source>
</evidence>
<reference evidence="5" key="1">
    <citation type="submission" date="2023-07" db="EMBL/GenBank/DDBJ databases">
        <title>Genomic Encyclopedia of Type Strains, Phase IV (KMG-IV): sequencing the most valuable type-strain genomes for metagenomic binning, comparative biology and taxonomic classification.</title>
        <authorList>
            <person name="Goeker M."/>
        </authorList>
    </citation>
    <scope>NUCLEOTIDE SEQUENCE</scope>
    <source>
        <strain evidence="5">DSM 21202</strain>
    </source>
</reference>
<dbReference type="PANTHER" id="PTHR43436:SF1">
    <property type="entry name" value="TRANSCRIPTIONAL REGULATORY PROTEIN"/>
    <property type="match status" value="1"/>
</dbReference>
<dbReference type="EMBL" id="JAUSUL010000005">
    <property type="protein sequence ID" value="MDQ0317465.1"/>
    <property type="molecule type" value="Genomic_DNA"/>
</dbReference>